<feature type="transmembrane region" description="Helical" evidence="1">
    <location>
        <begin position="7"/>
        <end position="24"/>
    </location>
</feature>
<evidence type="ECO:0000313" key="5">
    <source>
        <dbReference type="EMBL" id="MFL9925304.1"/>
    </source>
</evidence>
<feature type="transmembrane region" description="Helical" evidence="1">
    <location>
        <begin position="389"/>
        <end position="410"/>
    </location>
</feature>
<dbReference type="PANTHER" id="PTHR36153">
    <property type="entry name" value="INNER MEMBRANE PROTEIN-RELATED"/>
    <property type="match status" value="1"/>
</dbReference>
<dbReference type="InterPro" id="IPR010623">
    <property type="entry name" value="IcmF_C"/>
</dbReference>
<evidence type="ECO:0000259" key="2">
    <source>
        <dbReference type="Pfam" id="PF06744"/>
    </source>
</evidence>
<feature type="domain" description="Type VI secretion system IcmF C-terminal" evidence="2">
    <location>
        <begin position="1034"/>
        <end position="1126"/>
    </location>
</feature>
<dbReference type="Proteomes" id="UP001629246">
    <property type="component" value="Unassembled WGS sequence"/>
</dbReference>
<protein>
    <submittedName>
        <fullName evidence="5">ImcF-related family protein</fullName>
    </submittedName>
</protein>
<evidence type="ECO:0000256" key="1">
    <source>
        <dbReference type="SAM" id="Phobius"/>
    </source>
</evidence>
<dbReference type="InterPro" id="IPR009612">
    <property type="entry name" value="IcmF-rel"/>
</dbReference>
<accession>A0ABW9AAP1</accession>
<keyword evidence="6" id="KW-1185">Reference proteome</keyword>
<evidence type="ECO:0000259" key="4">
    <source>
        <dbReference type="Pfam" id="PF21070"/>
    </source>
</evidence>
<sequence>MKISGHAMLVLAITAAGLLLVFFWGEQYEPSLLHRVLIVLLIASVLAWFGPLTRAAIRFTARHAPQRRQFSRDPAARADDKVFDEEPATRRVDEIKAYLRDRYGWRWLWSGLYRDRWLLVCGDTAGIDLLAPGLRRDGWLPLPDEVSGRGAILLYGGKSGSSKGGDIPDIGWLKRIGGLRRRRPVDAMVAVVSSGLDGSFVGDTRLLSHQLHLQSSALGWAAPCYLLNPSEMNTLALDDPAELGDSERASEAQAIACMWSGRRANVMATEPQFQELSRRLALRGVERLKEHVQRSALVQLSANLNARSHALAETIQGLRNSRARRNTVHGWLFAPWRTTPVTAANSADSDAAWRQSMLHPWQLVHWQTISLHSRLTRGSRIGFSWSHALAWLLVFGLSLWMAGSLLAGGYNRAMIAEAAQRVTRIQGEPRPVPAAIELDALQKQIDTLEVRQREGAPWYSRFALNRDGALLAALWPHYQSASRRILSEPLALQIQDKLLQRSAMSMQELNDAGEAQVKASYADLKVYLMLTRPQQTDTAFLKSYWQDSGQPVMTTQSLITPGGWRDLSRRLIGFHVDHLKAHGQWAMAEDPSLINATRESLVAVIGLQHSVDALYQSIISDNAAHYPALSLQTLLGGKSSRGLFTTNATVPGIYTRVAWDERIGKRIDDAEKQGAQGHDWVLFESAQHTAAAQSPDAGSELRTALRERYFADYARAWELFLNSLQWQPDQTLSGTIDQLTLLADAQRSPLIALFSAVSYQAGAGTQRRSFSDNLVNKAQELLKGSDADAVHGLPAEMDAPPLASAFASLLRLHNVAATGVTVGAGQHTAAPGGAAQNSEMSLARYLERVTAVRLKLQQIMASPDPDAMSRATAQAILQGRTSDVAESRDYANRVGASLGQQWSGFGNAVFSRPLEQTWGVLLRPAAVSLNENWRSAIVVAWNTSFSGRYPFVDSDNDASLAELSRFLRSDGGLISQFVSTQLAGMLERQGDQWQAIQGAGSTVLSLDPQFIAALNRLTRISNRLFAQGDAGIRFELKPVGNSGVTDLTLKSGTQSLQYFNEKEEWLPMSWPGDALNGASHLAWRTEKSGLRADLHADGRFGLIRLLSQAQVTQLDGARYVLSWKSESDDPQAVALRILLRSEAGGGPLDVLGLRNFVLPQQIFLAPRAAAESVQMRKEIPGRQSLSL</sequence>
<dbReference type="Pfam" id="PF06761">
    <property type="entry name" value="IcmF-related"/>
    <property type="match status" value="1"/>
</dbReference>
<proteinExistence type="predicted"/>
<dbReference type="InterPro" id="IPR048677">
    <property type="entry name" value="TssM1_hel"/>
</dbReference>
<feature type="domain" description="IcmF-related" evidence="3">
    <location>
        <begin position="438"/>
        <end position="760"/>
    </location>
</feature>
<keyword evidence="1" id="KW-1133">Transmembrane helix</keyword>
<evidence type="ECO:0000313" key="6">
    <source>
        <dbReference type="Proteomes" id="UP001629246"/>
    </source>
</evidence>
<organism evidence="5 6">
    <name type="scientific">Herbaspirillum lusitanum</name>
    <dbReference type="NCBI Taxonomy" id="213312"/>
    <lineage>
        <taxon>Bacteria</taxon>
        <taxon>Pseudomonadati</taxon>
        <taxon>Pseudomonadota</taxon>
        <taxon>Betaproteobacteria</taxon>
        <taxon>Burkholderiales</taxon>
        <taxon>Oxalobacteraceae</taxon>
        <taxon>Herbaspirillum</taxon>
    </lineage>
</organism>
<reference evidence="5 6" key="1">
    <citation type="journal article" date="2024" name="Chem. Sci.">
        <title>Discovery of megapolipeptins by genome mining of a Burkholderiales bacteria collection.</title>
        <authorList>
            <person name="Paulo B.S."/>
            <person name="Recchia M.J.J."/>
            <person name="Lee S."/>
            <person name="Fergusson C.H."/>
            <person name="Romanowski S.B."/>
            <person name="Hernandez A."/>
            <person name="Krull N."/>
            <person name="Liu D.Y."/>
            <person name="Cavanagh H."/>
            <person name="Bos A."/>
            <person name="Gray C.A."/>
            <person name="Murphy B.T."/>
            <person name="Linington R.G."/>
            <person name="Eustaquio A.S."/>
        </authorList>
    </citation>
    <scope>NUCLEOTIDE SEQUENCE [LARGE SCALE GENOMIC DNA]</scope>
    <source>
        <strain evidence="5 6">RL21-008-BIB-A</strain>
    </source>
</reference>
<keyword evidence="1" id="KW-0812">Transmembrane</keyword>
<dbReference type="Pfam" id="PF21070">
    <property type="entry name" value="IcmF_helical"/>
    <property type="match status" value="1"/>
</dbReference>
<keyword evidence="1" id="KW-0472">Membrane</keyword>
<name>A0ABW9AAP1_9BURK</name>
<dbReference type="PANTHER" id="PTHR36153:SF1">
    <property type="entry name" value="TYPE VI SECRETION SYSTEM COMPONENT TSSM1"/>
    <property type="match status" value="1"/>
</dbReference>
<feature type="domain" description="Type VI secretion system component TssM1 helical" evidence="4">
    <location>
        <begin position="924"/>
        <end position="1030"/>
    </location>
</feature>
<gene>
    <name evidence="5" type="ORF">PQR62_13590</name>
</gene>
<dbReference type="InterPro" id="IPR053156">
    <property type="entry name" value="T6SS_TssM-like"/>
</dbReference>
<dbReference type="Pfam" id="PF06744">
    <property type="entry name" value="IcmF_C"/>
    <property type="match status" value="1"/>
</dbReference>
<feature type="transmembrane region" description="Helical" evidence="1">
    <location>
        <begin position="36"/>
        <end position="57"/>
    </location>
</feature>
<comment type="caution">
    <text evidence="5">The sequence shown here is derived from an EMBL/GenBank/DDBJ whole genome shotgun (WGS) entry which is preliminary data.</text>
</comment>
<dbReference type="RefSeq" id="WP_408158479.1">
    <property type="nucleotide sequence ID" value="NZ_JAQQFM010000005.1"/>
</dbReference>
<dbReference type="EMBL" id="JAQQFM010000005">
    <property type="protein sequence ID" value="MFL9925304.1"/>
    <property type="molecule type" value="Genomic_DNA"/>
</dbReference>
<evidence type="ECO:0000259" key="3">
    <source>
        <dbReference type="Pfam" id="PF06761"/>
    </source>
</evidence>